<evidence type="ECO:0000313" key="2">
    <source>
        <dbReference type="EMBL" id="NEK22447.1"/>
    </source>
</evidence>
<reference evidence="2 3" key="1">
    <citation type="submission" date="2020-01" db="EMBL/GenBank/DDBJ databases">
        <title>Sulfitobacter sediminilitoris sp. nov., isolated from a tidal flat.</title>
        <authorList>
            <person name="Park S."/>
            <person name="Yoon J.-H."/>
        </authorList>
    </citation>
    <scope>NUCLEOTIDE SEQUENCE [LARGE SCALE GENOMIC DNA]</scope>
    <source>
        <strain evidence="2 3">JBTF-M27</strain>
    </source>
</reference>
<dbReference type="RefSeq" id="WP_164353371.1">
    <property type="nucleotide sequence ID" value="NZ_JAABNT010000004.1"/>
</dbReference>
<proteinExistence type="predicted"/>
<feature type="region of interest" description="Disordered" evidence="1">
    <location>
        <begin position="1"/>
        <end position="22"/>
    </location>
</feature>
<dbReference type="EMBL" id="JAABNT010000004">
    <property type="protein sequence ID" value="NEK22447.1"/>
    <property type="molecule type" value="Genomic_DNA"/>
</dbReference>
<evidence type="ECO:0000256" key="1">
    <source>
        <dbReference type="SAM" id="MobiDB-lite"/>
    </source>
</evidence>
<dbReference type="Proteomes" id="UP000468591">
    <property type="component" value="Unassembled WGS sequence"/>
</dbReference>
<keyword evidence="3" id="KW-1185">Reference proteome</keyword>
<organism evidence="2 3">
    <name type="scientific">Sulfitobacter sediminilitoris</name>
    <dbReference type="NCBI Taxonomy" id="2698830"/>
    <lineage>
        <taxon>Bacteria</taxon>
        <taxon>Pseudomonadati</taxon>
        <taxon>Pseudomonadota</taxon>
        <taxon>Alphaproteobacteria</taxon>
        <taxon>Rhodobacterales</taxon>
        <taxon>Roseobacteraceae</taxon>
        <taxon>Sulfitobacter</taxon>
    </lineage>
</organism>
<sequence length="36" mass="3924">MGDKIANQKKQAKRSAKPTVKAPMTVAEIKTATPRK</sequence>
<gene>
    <name evidence="2" type="ORF">GV827_08540</name>
</gene>
<name>A0A6P0C9A6_9RHOB</name>
<dbReference type="AlphaFoldDB" id="A0A6P0C9A6"/>
<accession>A0A6P0C9A6</accession>
<protein>
    <submittedName>
        <fullName evidence="2">Malic enzyme</fullName>
    </submittedName>
</protein>
<comment type="caution">
    <text evidence="2">The sequence shown here is derived from an EMBL/GenBank/DDBJ whole genome shotgun (WGS) entry which is preliminary data.</text>
</comment>
<evidence type="ECO:0000313" key="3">
    <source>
        <dbReference type="Proteomes" id="UP000468591"/>
    </source>
</evidence>